<dbReference type="EMBL" id="JADGJH010001816">
    <property type="protein sequence ID" value="KAJ3109350.1"/>
    <property type="molecule type" value="Genomic_DNA"/>
</dbReference>
<proteinExistence type="predicted"/>
<gene>
    <name evidence="3" type="ORF">HK100_003305</name>
</gene>
<evidence type="ECO:0000256" key="1">
    <source>
        <dbReference type="SAM" id="MobiDB-lite"/>
    </source>
</evidence>
<keyword evidence="2" id="KW-0812">Transmembrane</keyword>
<reference evidence="3" key="1">
    <citation type="submission" date="2020-05" db="EMBL/GenBank/DDBJ databases">
        <title>Phylogenomic resolution of chytrid fungi.</title>
        <authorList>
            <person name="Stajich J.E."/>
            <person name="Amses K."/>
            <person name="Simmons R."/>
            <person name="Seto K."/>
            <person name="Myers J."/>
            <person name="Bonds A."/>
            <person name="Quandt C.A."/>
            <person name="Barry K."/>
            <person name="Liu P."/>
            <person name="Grigoriev I."/>
            <person name="Longcore J.E."/>
            <person name="James T.Y."/>
        </authorList>
    </citation>
    <scope>NUCLEOTIDE SEQUENCE</scope>
    <source>
        <strain evidence="3">JEL0513</strain>
    </source>
</reference>
<feature type="transmembrane region" description="Helical" evidence="2">
    <location>
        <begin position="27"/>
        <end position="45"/>
    </location>
</feature>
<keyword evidence="4" id="KW-1185">Reference proteome</keyword>
<dbReference type="Proteomes" id="UP001211907">
    <property type="component" value="Unassembled WGS sequence"/>
</dbReference>
<protein>
    <submittedName>
        <fullName evidence="3">Uncharacterized protein</fullName>
    </submittedName>
</protein>
<comment type="caution">
    <text evidence="3">The sequence shown here is derived from an EMBL/GenBank/DDBJ whole genome shotgun (WGS) entry which is preliminary data.</text>
</comment>
<feature type="region of interest" description="Disordered" evidence="1">
    <location>
        <begin position="68"/>
        <end position="107"/>
    </location>
</feature>
<keyword evidence="2" id="KW-0472">Membrane</keyword>
<evidence type="ECO:0000313" key="4">
    <source>
        <dbReference type="Proteomes" id="UP001211907"/>
    </source>
</evidence>
<accession>A0AAD5SUD0</accession>
<evidence type="ECO:0000256" key="2">
    <source>
        <dbReference type="SAM" id="Phobius"/>
    </source>
</evidence>
<organism evidence="3 4">
    <name type="scientific">Physocladia obscura</name>
    <dbReference type="NCBI Taxonomy" id="109957"/>
    <lineage>
        <taxon>Eukaryota</taxon>
        <taxon>Fungi</taxon>
        <taxon>Fungi incertae sedis</taxon>
        <taxon>Chytridiomycota</taxon>
        <taxon>Chytridiomycota incertae sedis</taxon>
        <taxon>Chytridiomycetes</taxon>
        <taxon>Chytridiales</taxon>
        <taxon>Chytriomycetaceae</taxon>
        <taxon>Physocladia</taxon>
    </lineage>
</organism>
<feature type="compositionally biased region" description="Basic residues" evidence="1">
    <location>
        <begin position="78"/>
        <end position="87"/>
    </location>
</feature>
<sequence length="116" mass="12540">MSFWQQSVDRLKAAFGLEQTKLPATKLAVICAATLVAGSLVMLAVRQSFREYGRGFIRGSEAFKRAKGRTGKGIGWKNPKKSGKRGRGGSIGGNMFRGTRPQTSGFGGVKSLARRF</sequence>
<evidence type="ECO:0000313" key="3">
    <source>
        <dbReference type="EMBL" id="KAJ3109350.1"/>
    </source>
</evidence>
<dbReference type="AlphaFoldDB" id="A0AAD5SUD0"/>
<name>A0AAD5SUD0_9FUNG</name>
<keyword evidence="2" id="KW-1133">Transmembrane helix</keyword>